<proteinExistence type="predicted"/>
<dbReference type="Proteomes" id="UP000837675">
    <property type="component" value="Unassembled WGS sequence"/>
</dbReference>
<comment type="caution">
    <text evidence="1">The sequence shown here is derived from an EMBL/GenBank/DDBJ whole genome shotgun (WGS) entry which is preliminary data.</text>
</comment>
<accession>A0A8S4BTR1</accession>
<reference evidence="1" key="1">
    <citation type="submission" date="2021-06" db="EMBL/GenBank/DDBJ databases">
        <authorList>
            <person name="Nardi T."/>
            <person name="Nardi T."/>
        </authorList>
    </citation>
    <scope>NUCLEOTIDE SEQUENCE</scope>
</reference>
<protein>
    <submittedName>
        <fullName evidence="1">Uncharacterized protein</fullName>
    </submittedName>
</protein>
<organism evidence="1 2">
    <name type="scientific">Hyalomma marginatum</name>
    <dbReference type="NCBI Taxonomy" id="34627"/>
    <lineage>
        <taxon>Eukaryota</taxon>
        <taxon>Metazoa</taxon>
        <taxon>Ecdysozoa</taxon>
        <taxon>Arthropoda</taxon>
        <taxon>Chelicerata</taxon>
        <taxon>Arachnida</taxon>
        <taxon>Acari</taxon>
        <taxon>Parasitiformes</taxon>
        <taxon>Ixodida</taxon>
        <taxon>Ixodoidea</taxon>
        <taxon>Ixodidae</taxon>
        <taxon>Hyalomminae</taxon>
        <taxon>Hyalomma</taxon>
    </lineage>
</organism>
<name>A0A8S4BTR1_9ACAR</name>
<evidence type="ECO:0000313" key="2">
    <source>
        <dbReference type="Proteomes" id="UP000837675"/>
    </source>
</evidence>
<dbReference type="EMBL" id="CAJVAF010000042">
    <property type="protein sequence ID" value="CAG7589549.1"/>
    <property type="molecule type" value="Genomic_DNA"/>
</dbReference>
<dbReference type="AlphaFoldDB" id="A0A8S4BTR1"/>
<keyword evidence="2" id="KW-1185">Reference proteome</keyword>
<gene>
    <name evidence="1" type="ORF">MHYMCMPASI_00159</name>
</gene>
<sequence>MQAYEHGAEAVLHALLVGSSGDTGYRGSAYNVLTMIHRLPKDMVVWVLFLR</sequence>
<evidence type="ECO:0000313" key="1">
    <source>
        <dbReference type="EMBL" id="CAG7589549.1"/>
    </source>
</evidence>